<protein>
    <submittedName>
        <fullName evidence="2">Uncharacterized protein</fullName>
    </submittedName>
</protein>
<feature type="transmembrane region" description="Helical" evidence="1">
    <location>
        <begin position="42"/>
        <end position="63"/>
    </location>
</feature>
<evidence type="ECO:0000256" key="1">
    <source>
        <dbReference type="SAM" id="Phobius"/>
    </source>
</evidence>
<comment type="caution">
    <text evidence="2">The sequence shown here is derived from an EMBL/GenBank/DDBJ whole genome shotgun (WGS) entry which is preliminary data.</text>
</comment>
<evidence type="ECO:0000313" key="3">
    <source>
        <dbReference type="Proteomes" id="UP000294835"/>
    </source>
</evidence>
<name>A0A4R2PV71_9RHOB</name>
<reference evidence="2 3" key="1">
    <citation type="submission" date="2019-03" db="EMBL/GenBank/DDBJ databases">
        <title>Genomic Encyclopedia of Type Strains, Phase IV (KMG-IV): sequencing the most valuable type-strain genomes for metagenomic binning, comparative biology and taxonomic classification.</title>
        <authorList>
            <person name="Goeker M."/>
        </authorList>
    </citation>
    <scope>NUCLEOTIDE SEQUENCE [LARGE SCALE GENOMIC DNA]</scope>
    <source>
        <strain evidence="2 3">DSM 18063</strain>
    </source>
</reference>
<dbReference type="Proteomes" id="UP000294835">
    <property type="component" value="Unassembled WGS sequence"/>
</dbReference>
<sequence length="502" mass="55270">MRVILAVALLVYVATALIVNSMIVNAATYDVALISQVIVAQLQTFSEFVTALGLSLFALRYYVSRLPDPDVVSKRRLLACVGIAALAFMVLLPAQQRAMKGLIWLAPEGMRRDALVLSVTNYGVLTGDVGIPQLAISREDIRTPPVQTLFPLLNPVLLFSDGYEAAREDVEPIGRIILNNDLARNHEIVGAGFNGAMEASCLALQKLYTDYSRASDETARDFNRSSDKQAVRQQWFGKVDRLFEEGADIVPQLGEDAFISHPVVQAKIRNTVETNLRAVPVPDVLKVLGSTDELAEYTRSHMAARVTNPCATTWNSFIAAGHKDMLVEDLVGYYSRLVREDYQRLGRSGDLSRFGEGVMLFAFAPAIGVAMTWFVASLQFLVAFSLLTRRFLVLPRPAHLAMVAVVSGAILIMPIALRSAAEQTRPGLEERFEIMRDLWGPWGTPLAATLRSLIRAEERVYPVGKAVRCATPLRAFDMFGEDCRGGPEPVEARAGSTYRSFS</sequence>
<dbReference type="EMBL" id="SLXP01000022">
    <property type="protein sequence ID" value="TCP38075.1"/>
    <property type="molecule type" value="Genomic_DNA"/>
</dbReference>
<dbReference type="AlphaFoldDB" id="A0A4R2PV71"/>
<proteinExistence type="predicted"/>
<keyword evidence="1" id="KW-0812">Transmembrane</keyword>
<keyword evidence="1" id="KW-1133">Transmembrane helix</keyword>
<feature type="transmembrane region" description="Helical" evidence="1">
    <location>
        <begin position="357"/>
        <end position="386"/>
    </location>
</feature>
<keyword evidence="1" id="KW-0472">Membrane</keyword>
<dbReference type="RefSeq" id="WP_132466286.1">
    <property type="nucleotide sequence ID" value="NZ_SLXP01000022.1"/>
</dbReference>
<keyword evidence="3" id="KW-1185">Reference proteome</keyword>
<feature type="transmembrane region" description="Helical" evidence="1">
    <location>
        <begin position="398"/>
        <end position="417"/>
    </location>
</feature>
<accession>A0A4R2PV71</accession>
<feature type="transmembrane region" description="Helical" evidence="1">
    <location>
        <begin position="75"/>
        <end position="94"/>
    </location>
</feature>
<gene>
    <name evidence="2" type="ORF">EV662_12219</name>
</gene>
<evidence type="ECO:0000313" key="2">
    <source>
        <dbReference type="EMBL" id="TCP38075.1"/>
    </source>
</evidence>
<organism evidence="2 3">
    <name type="scientific">Rhodovulum marinum</name>
    <dbReference type="NCBI Taxonomy" id="320662"/>
    <lineage>
        <taxon>Bacteria</taxon>
        <taxon>Pseudomonadati</taxon>
        <taxon>Pseudomonadota</taxon>
        <taxon>Alphaproteobacteria</taxon>
        <taxon>Rhodobacterales</taxon>
        <taxon>Paracoccaceae</taxon>
        <taxon>Rhodovulum</taxon>
    </lineage>
</organism>